<organism evidence="1 2">
    <name type="scientific">Granulicella arctica</name>
    <dbReference type="NCBI Taxonomy" id="940613"/>
    <lineage>
        <taxon>Bacteria</taxon>
        <taxon>Pseudomonadati</taxon>
        <taxon>Acidobacteriota</taxon>
        <taxon>Terriglobia</taxon>
        <taxon>Terriglobales</taxon>
        <taxon>Acidobacteriaceae</taxon>
        <taxon>Granulicella</taxon>
    </lineage>
</organism>
<accession>A0A7Y9PF80</accession>
<dbReference type="InterPro" id="IPR036249">
    <property type="entry name" value="Thioredoxin-like_sf"/>
</dbReference>
<protein>
    <submittedName>
        <fullName evidence="1">Putative dithiol-disulfide oxidoreductase (DUF899 family)</fullName>
    </submittedName>
</protein>
<dbReference type="Proteomes" id="UP000589520">
    <property type="component" value="Unassembled WGS sequence"/>
</dbReference>
<dbReference type="EMBL" id="JACCCW010000001">
    <property type="protein sequence ID" value="NYF78584.1"/>
    <property type="molecule type" value="Genomic_DNA"/>
</dbReference>
<dbReference type="RefSeq" id="WP_179488109.1">
    <property type="nucleotide sequence ID" value="NZ_JACCCW010000001.1"/>
</dbReference>
<evidence type="ECO:0000313" key="1">
    <source>
        <dbReference type="EMBL" id="NYF78584.1"/>
    </source>
</evidence>
<evidence type="ECO:0000313" key="2">
    <source>
        <dbReference type="Proteomes" id="UP000589520"/>
    </source>
</evidence>
<keyword evidence="2" id="KW-1185">Reference proteome</keyword>
<comment type="caution">
    <text evidence="1">The sequence shown here is derived from an EMBL/GenBank/DDBJ whole genome shotgun (WGS) entry which is preliminary data.</text>
</comment>
<reference evidence="1 2" key="1">
    <citation type="submission" date="2020-07" db="EMBL/GenBank/DDBJ databases">
        <title>Genomic Encyclopedia of Type Strains, Phase IV (KMG-V): Genome sequencing to study the core and pangenomes of soil and plant-associated prokaryotes.</title>
        <authorList>
            <person name="Whitman W."/>
        </authorList>
    </citation>
    <scope>NUCLEOTIDE SEQUENCE [LARGE SCALE GENOMIC DNA]</scope>
    <source>
        <strain evidence="1 2">X4EP2</strain>
    </source>
</reference>
<dbReference type="Gene3D" id="3.40.30.10">
    <property type="entry name" value="Glutaredoxin"/>
    <property type="match status" value="1"/>
</dbReference>
<dbReference type="SUPFAM" id="SSF52833">
    <property type="entry name" value="Thioredoxin-like"/>
    <property type="match status" value="1"/>
</dbReference>
<gene>
    <name evidence="1" type="ORF">HDF17_000871</name>
</gene>
<name>A0A7Y9PF80_9BACT</name>
<dbReference type="InterPro" id="IPR010296">
    <property type="entry name" value="DUF899_thioredox"/>
</dbReference>
<dbReference type="Pfam" id="PF05988">
    <property type="entry name" value="DUF899"/>
    <property type="match status" value="1"/>
</dbReference>
<dbReference type="AlphaFoldDB" id="A0A7Y9PF80"/>
<proteinExistence type="predicted"/>
<sequence length="253" mass="28717">MGQLEQVEQVDGHSIVSQEEWLVARKALLLKEKEATHLRDAIREARLALPWVKVEKEYVFETPEGKKTLAELFDGRSQLVIYHFMLGPGWAAGCPGCSFMSDHLDGTLPHLNNHDVTMMVISRAPLVEIETYKKRMGWRFPWVSAFGSAFNYDYDVSVTKEQVVRGEATYNFETMPADVSDTEMHGLSSFYKNEAGGVFHTYSSYARGHEDLLGTMMILDRAPKGRNEKGTMDFVKRHDEYADAPKQHACCSK</sequence>